<protein>
    <submittedName>
        <fullName evidence="2">Uncharacterized protein</fullName>
    </submittedName>
</protein>
<evidence type="ECO:0000313" key="2">
    <source>
        <dbReference type="EMBL" id="SEG85743.1"/>
    </source>
</evidence>
<dbReference type="Proteomes" id="UP000236723">
    <property type="component" value="Unassembled WGS sequence"/>
</dbReference>
<dbReference type="AlphaFoldDB" id="A0A1H6DLN1"/>
<reference evidence="3" key="1">
    <citation type="submission" date="2016-10" db="EMBL/GenBank/DDBJ databases">
        <authorList>
            <person name="Varghese N."/>
            <person name="Submissions S."/>
        </authorList>
    </citation>
    <scope>NUCLEOTIDE SEQUENCE [LARGE SCALE GENOMIC DNA]</scope>
    <source>
        <strain evidence="3">DSM 43163</strain>
    </source>
</reference>
<evidence type="ECO:0000313" key="3">
    <source>
        <dbReference type="Proteomes" id="UP000236723"/>
    </source>
</evidence>
<sequence>MRGYARKVGILLARLVDDAALLPPAREPMRTALPAYRTAAGHPLLGRFLCPASRLDELRRRLVPEDLIDLGIIADTGVEHLPTALETVRREPRVRLRSVEISPAPDADQARAAAVVIARLPADLPCLIEVRRMPGWRETLDRLAAARGRGVPLGAKLRTVGTGGDGADGRSNGVTEQPADGAAKRRADGAAANGRAGGEHGPSPAEVAAFVVACAERDLPFTCTAGLHRAVRHVDPATGLAHHGFLNIVVAACRARSGASGPGAVDDAVASTDAIALAEEAAGVDDAAARAARELFVAFGSCDIETPRSDLIKLGLAGEGTVT</sequence>
<feature type="region of interest" description="Disordered" evidence="1">
    <location>
        <begin position="156"/>
        <end position="202"/>
    </location>
</feature>
<organism evidence="2 3">
    <name type="scientific">Thermomonospora echinospora</name>
    <dbReference type="NCBI Taxonomy" id="1992"/>
    <lineage>
        <taxon>Bacteria</taxon>
        <taxon>Bacillati</taxon>
        <taxon>Actinomycetota</taxon>
        <taxon>Actinomycetes</taxon>
        <taxon>Streptosporangiales</taxon>
        <taxon>Thermomonosporaceae</taxon>
        <taxon>Thermomonospora</taxon>
    </lineage>
</organism>
<keyword evidence="3" id="KW-1185">Reference proteome</keyword>
<accession>A0A1H6DLN1</accession>
<name>A0A1H6DLN1_9ACTN</name>
<dbReference type="EMBL" id="FNVO01000018">
    <property type="protein sequence ID" value="SEG85743.1"/>
    <property type="molecule type" value="Genomic_DNA"/>
</dbReference>
<gene>
    <name evidence="2" type="ORF">SAMN04489712_11871</name>
</gene>
<evidence type="ECO:0000256" key="1">
    <source>
        <dbReference type="SAM" id="MobiDB-lite"/>
    </source>
</evidence>
<proteinExistence type="predicted"/>